<dbReference type="PRINTS" id="PR00344">
    <property type="entry name" value="BCTRLSENSOR"/>
</dbReference>
<dbReference type="Gene3D" id="3.30.565.10">
    <property type="entry name" value="Histidine kinase-like ATPase, C-terminal domain"/>
    <property type="match status" value="1"/>
</dbReference>
<reference evidence="9 10" key="1">
    <citation type="submission" date="2019-06" db="EMBL/GenBank/DDBJ databases">
        <title>Metagenome assembled Genome of Spiribacter salinus SL48-SHIP from the microbial mat of Salt Lake 48 (Novosibirsk region, Russia).</title>
        <authorList>
            <person name="Shipova A."/>
            <person name="Rozanov A.S."/>
            <person name="Bryanskaya A.V."/>
            <person name="Peltek S.E."/>
        </authorList>
    </citation>
    <scope>NUCLEOTIDE SEQUENCE [LARGE SCALE GENOMIC DNA]</scope>
    <source>
        <strain evidence="9">SL48-SHIP-2</strain>
    </source>
</reference>
<dbReference type="SUPFAM" id="SSF55785">
    <property type="entry name" value="PYP-like sensor domain (PAS domain)"/>
    <property type="match status" value="2"/>
</dbReference>
<dbReference type="Pfam" id="PF02518">
    <property type="entry name" value="HATPase_c"/>
    <property type="match status" value="1"/>
</dbReference>
<dbReference type="InterPro" id="IPR001610">
    <property type="entry name" value="PAC"/>
</dbReference>
<dbReference type="SMART" id="SM00086">
    <property type="entry name" value="PAC"/>
    <property type="match status" value="2"/>
</dbReference>
<accession>A0A540VFQ2</accession>
<dbReference type="SMART" id="SM00387">
    <property type="entry name" value="HATPase_c"/>
    <property type="match status" value="1"/>
</dbReference>
<comment type="catalytic activity">
    <reaction evidence="1">
        <text>ATP + protein L-histidine = ADP + protein N-phospho-L-histidine.</text>
        <dbReference type="EC" id="2.7.13.3"/>
    </reaction>
</comment>
<comment type="caution">
    <text evidence="9">The sequence shown here is derived from an EMBL/GenBank/DDBJ whole genome shotgun (WGS) entry which is preliminary data.</text>
</comment>
<dbReference type="SUPFAM" id="SSF55874">
    <property type="entry name" value="ATPase domain of HSP90 chaperone/DNA topoisomerase II/histidine kinase"/>
    <property type="match status" value="1"/>
</dbReference>
<sequence length="442" mass="49233">RLVIADDLPRIRQAVRDSFVSGTAYEVEYRMRHRDGSVRWVLDKGQATRTPKADVVWLDGVMFDITARKAAEERLRLMETVVEDTTESVLITDTALDRPGPRIVHVNPGFEELTGYTAEEAIGQTPRILQGEATDPDLLVHLREQLEAGEQFFGETVNYKKDGTPFINEWSISPARNDAGEITHFVAVQRDVTERRAYEDRIRTALGKERELSELKTQFISMTSHEFRTPLGTILASAELLERYGERWEHARQVTHLHRIQSAVHTMRDLLDDVLVIGRSDAGKLAMRPERIQPAKLISAIVEEVRHNAGHEHTLLLDTAEAPAAAVADARLIRHACTNPLSNAVKYSHPGSTIRVRVWAAEEALHVTVADNGIGIPEEDREHLFDSFHRAKNVGNAAGTGLGLAIVQRAVAAHHGQVDFHTEVGTGSTFHITLPLTAQDAE</sequence>
<dbReference type="EC" id="2.7.13.3" evidence="2"/>
<protein>
    <recommendedName>
        <fullName evidence="2">histidine kinase</fullName>
        <ecNumber evidence="2">2.7.13.3</ecNumber>
    </recommendedName>
</protein>
<dbReference type="CDD" id="cd00082">
    <property type="entry name" value="HisKA"/>
    <property type="match status" value="1"/>
</dbReference>
<evidence type="ECO:0000259" key="6">
    <source>
        <dbReference type="PROSITE" id="PS50109"/>
    </source>
</evidence>
<dbReference type="FunFam" id="3.30.565.10:FF:000006">
    <property type="entry name" value="Sensor histidine kinase WalK"/>
    <property type="match status" value="1"/>
</dbReference>
<feature type="domain" description="PAC" evidence="8">
    <location>
        <begin position="25"/>
        <end position="77"/>
    </location>
</feature>
<evidence type="ECO:0000256" key="4">
    <source>
        <dbReference type="ARBA" id="ARBA00022679"/>
    </source>
</evidence>
<dbReference type="CDD" id="cd00130">
    <property type="entry name" value="PAS"/>
    <property type="match status" value="2"/>
</dbReference>
<dbReference type="GO" id="GO:0005886">
    <property type="term" value="C:plasma membrane"/>
    <property type="evidence" value="ECO:0007669"/>
    <property type="project" value="UniProtKB-ARBA"/>
</dbReference>
<evidence type="ECO:0000259" key="8">
    <source>
        <dbReference type="PROSITE" id="PS50113"/>
    </source>
</evidence>
<keyword evidence="3" id="KW-0597">Phosphoprotein</keyword>
<dbReference type="InterPro" id="IPR052162">
    <property type="entry name" value="Sensor_kinase/Photoreceptor"/>
</dbReference>
<evidence type="ECO:0000256" key="5">
    <source>
        <dbReference type="ARBA" id="ARBA00022777"/>
    </source>
</evidence>
<dbReference type="SMART" id="SM00091">
    <property type="entry name" value="PAS"/>
    <property type="match status" value="1"/>
</dbReference>
<dbReference type="SMART" id="SM00388">
    <property type="entry name" value="HisKA"/>
    <property type="match status" value="1"/>
</dbReference>
<dbReference type="InterPro" id="IPR005467">
    <property type="entry name" value="His_kinase_dom"/>
</dbReference>
<dbReference type="CDD" id="cd00075">
    <property type="entry name" value="HATPase"/>
    <property type="match status" value="1"/>
</dbReference>
<gene>
    <name evidence="9" type="ORF">FKY71_17075</name>
</gene>
<feature type="domain" description="PAS" evidence="7">
    <location>
        <begin position="74"/>
        <end position="147"/>
    </location>
</feature>
<evidence type="ECO:0000256" key="3">
    <source>
        <dbReference type="ARBA" id="ARBA00022553"/>
    </source>
</evidence>
<evidence type="ECO:0000256" key="1">
    <source>
        <dbReference type="ARBA" id="ARBA00000085"/>
    </source>
</evidence>
<dbReference type="PANTHER" id="PTHR43304">
    <property type="entry name" value="PHYTOCHROME-LIKE PROTEIN CPH1"/>
    <property type="match status" value="1"/>
</dbReference>
<dbReference type="InterPro" id="IPR004358">
    <property type="entry name" value="Sig_transdc_His_kin-like_C"/>
</dbReference>
<dbReference type="PROSITE" id="PS50109">
    <property type="entry name" value="HIS_KIN"/>
    <property type="match status" value="1"/>
</dbReference>
<dbReference type="InterPro" id="IPR000014">
    <property type="entry name" value="PAS"/>
</dbReference>
<dbReference type="InterPro" id="IPR036890">
    <property type="entry name" value="HATPase_C_sf"/>
</dbReference>
<organism evidence="9 10">
    <name type="scientific">Spiribacter salinus</name>
    <dbReference type="NCBI Taxonomy" id="1335746"/>
    <lineage>
        <taxon>Bacteria</taxon>
        <taxon>Pseudomonadati</taxon>
        <taxon>Pseudomonadota</taxon>
        <taxon>Gammaproteobacteria</taxon>
        <taxon>Chromatiales</taxon>
        <taxon>Ectothiorhodospiraceae</taxon>
        <taxon>Spiribacter</taxon>
    </lineage>
</organism>
<dbReference type="GO" id="GO:0000155">
    <property type="term" value="F:phosphorelay sensor kinase activity"/>
    <property type="evidence" value="ECO:0007669"/>
    <property type="project" value="InterPro"/>
</dbReference>
<dbReference type="NCBIfam" id="TIGR00229">
    <property type="entry name" value="sensory_box"/>
    <property type="match status" value="2"/>
</dbReference>
<dbReference type="Pfam" id="PF00512">
    <property type="entry name" value="HisKA"/>
    <property type="match status" value="1"/>
</dbReference>
<evidence type="ECO:0000313" key="10">
    <source>
        <dbReference type="Proteomes" id="UP000315400"/>
    </source>
</evidence>
<dbReference type="InterPro" id="IPR013655">
    <property type="entry name" value="PAS_fold_3"/>
</dbReference>
<dbReference type="InterPro" id="IPR035965">
    <property type="entry name" value="PAS-like_dom_sf"/>
</dbReference>
<proteinExistence type="predicted"/>
<evidence type="ECO:0000256" key="2">
    <source>
        <dbReference type="ARBA" id="ARBA00012438"/>
    </source>
</evidence>
<dbReference type="Gene3D" id="1.10.287.130">
    <property type="match status" value="1"/>
</dbReference>
<dbReference type="AlphaFoldDB" id="A0A540VFQ2"/>
<dbReference type="InterPro" id="IPR003661">
    <property type="entry name" value="HisK_dim/P_dom"/>
</dbReference>
<dbReference type="Pfam" id="PF08447">
    <property type="entry name" value="PAS_3"/>
    <property type="match status" value="1"/>
</dbReference>
<keyword evidence="4" id="KW-0808">Transferase</keyword>
<dbReference type="InterPro" id="IPR003594">
    <property type="entry name" value="HATPase_dom"/>
</dbReference>
<dbReference type="Gene3D" id="3.30.450.20">
    <property type="entry name" value="PAS domain"/>
    <property type="match status" value="2"/>
</dbReference>
<keyword evidence="5" id="KW-0418">Kinase</keyword>
<evidence type="ECO:0000259" key="7">
    <source>
        <dbReference type="PROSITE" id="PS50112"/>
    </source>
</evidence>
<dbReference type="InterPro" id="IPR036097">
    <property type="entry name" value="HisK_dim/P_sf"/>
</dbReference>
<dbReference type="PANTHER" id="PTHR43304:SF1">
    <property type="entry name" value="PAC DOMAIN-CONTAINING PROTEIN"/>
    <property type="match status" value="1"/>
</dbReference>
<name>A0A540VFQ2_9GAMM</name>
<dbReference type="Proteomes" id="UP000315400">
    <property type="component" value="Unassembled WGS sequence"/>
</dbReference>
<dbReference type="PROSITE" id="PS50113">
    <property type="entry name" value="PAC"/>
    <property type="match status" value="2"/>
</dbReference>
<feature type="domain" description="PAC" evidence="8">
    <location>
        <begin position="152"/>
        <end position="204"/>
    </location>
</feature>
<dbReference type="InterPro" id="IPR000700">
    <property type="entry name" value="PAS-assoc_C"/>
</dbReference>
<feature type="domain" description="Histidine kinase" evidence="6">
    <location>
        <begin position="222"/>
        <end position="438"/>
    </location>
</feature>
<evidence type="ECO:0000313" key="9">
    <source>
        <dbReference type="EMBL" id="TQE95585.1"/>
    </source>
</evidence>
<feature type="non-terminal residue" evidence="9">
    <location>
        <position position="1"/>
    </location>
</feature>
<dbReference type="EMBL" id="VIFK01000375">
    <property type="protein sequence ID" value="TQE95585.1"/>
    <property type="molecule type" value="Genomic_DNA"/>
</dbReference>
<dbReference type="Pfam" id="PF13426">
    <property type="entry name" value="PAS_9"/>
    <property type="match status" value="1"/>
</dbReference>
<dbReference type="PROSITE" id="PS50112">
    <property type="entry name" value="PAS"/>
    <property type="match status" value="1"/>
</dbReference>
<dbReference type="SUPFAM" id="SSF47384">
    <property type="entry name" value="Homodimeric domain of signal transducing histidine kinase"/>
    <property type="match status" value="1"/>
</dbReference>